<gene>
    <name evidence="9" type="ORF">EV653_0193</name>
</gene>
<keyword evidence="10" id="KW-1185">Reference proteome</keyword>
<dbReference type="Proteomes" id="UP000295146">
    <property type="component" value="Unassembled WGS sequence"/>
</dbReference>
<dbReference type="InterPro" id="IPR036259">
    <property type="entry name" value="MFS_trans_sf"/>
</dbReference>
<feature type="transmembrane region" description="Helical" evidence="7">
    <location>
        <begin position="167"/>
        <end position="187"/>
    </location>
</feature>
<evidence type="ECO:0000313" key="9">
    <source>
        <dbReference type="EMBL" id="TDW75079.1"/>
    </source>
</evidence>
<feature type="transmembrane region" description="Helical" evidence="7">
    <location>
        <begin position="219"/>
        <end position="242"/>
    </location>
</feature>
<evidence type="ECO:0000313" key="10">
    <source>
        <dbReference type="Proteomes" id="UP000295146"/>
    </source>
</evidence>
<evidence type="ECO:0000256" key="1">
    <source>
        <dbReference type="ARBA" id="ARBA00004651"/>
    </source>
</evidence>
<feature type="transmembrane region" description="Helical" evidence="7">
    <location>
        <begin position="343"/>
        <end position="365"/>
    </location>
</feature>
<dbReference type="PROSITE" id="PS50850">
    <property type="entry name" value="MFS"/>
    <property type="match status" value="1"/>
</dbReference>
<accession>A0A4R8CFJ4</accession>
<feature type="transmembrane region" description="Helical" evidence="7">
    <location>
        <begin position="105"/>
        <end position="130"/>
    </location>
</feature>
<feature type="transmembrane region" description="Helical" evidence="7">
    <location>
        <begin position="371"/>
        <end position="390"/>
    </location>
</feature>
<keyword evidence="4 7" id="KW-0812">Transmembrane</keyword>
<keyword evidence="5 7" id="KW-1133">Transmembrane helix</keyword>
<dbReference type="GO" id="GO:0022857">
    <property type="term" value="F:transmembrane transporter activity"/>
    <property type="evidence" value="ECO:0007669"/>
    <property type="project" value="InterPro"/>
</dbReference>
<feature type="transmembrane region" description="Helical" evidence="7">
    <location>
        <begin position="42"/>
        <end position="63"/>
    </location>
</feature>
<dbReference type="PANTHER" id="PTHR23513:SF6">
    <property type="entry name" value="MAJOR FACILITATOR SUPERFAMILY ASSOCIATED DOMAIN-CONTAINING PROTEIN"/>
    <property type="match status" value="1"/>
</dbReference>
<dbReference type="InterPro" id="IPR020846">
    <property type="entry name" value="MFS_dom"/>
</dbReference>
<feature type="domain" description="Major facilitator superfamily (MFS) profile" evidence="8">
    <location>
        <begin position="215"/>
        <end position="410"/>
    </location>
</feature>
<feature type="transmembrane region" description="Helical" evidence="7">
    <location>
        <begin position="304"/>
        <end position="322"/>
    </location>
</feature>
<sequence>MAWVVNGEFRKLWIGQLVSASGSAVTTVALPLVAVVTLQASAVQMGALSAVSIAPHLLFGLLAGVWVDRWSRRRVLIWTDVGRLLLLGSVPAAAALQALRIEQLYVVAVLTGVLTLLSDTASQTMIPILVPREDLMRANSAALLNLNLASTVGPSVAGFLVQVLTAPFAIVIDAASYVVSAIAAYLIREPDRMRARPRSEVRLSAGLRVLFGHRMLKPLVLSAAIAALAGSLQAPLVVLFLIRELHRSPAFVGLTLTAFGAAAVAGTLVAGPWCRRVGIGRSYLSGCFLASLNGALLCTGRTPFILLGQVLAGVGMALFGVPQRTLRQALAPAHLLGQVTASWRTLVIGGQTAGAAVSGVLATALHLRPTLLIATAGMLAGSLVALFSPLRGLRDLPELPEEEPAGRSMA</sequence>
<comment type="subcellular location">
    <subcellularLocation>
        <location evidence="1">Cell membrane</location>
        <topology evidence="1">Multi-pass membrane protein</topology>
    </subcellularLocation>
</comment>
<feature type="transmembrane region" description="Helical" evidence="7">
    <location>
        <begin position="248"/>
        <end position="270"/>
    </location>
</feature>
<keyword evidence="6 7" id="KW-0472">Membrane</keyword>
<proteinExistence type="predicted"/>
<evidence type="ECO:0000256" key="6">
    <source>
        <dbReference type="ARBA" id="ARBA00023136"/>
    </source>
</evidence>
<evidence type="ECO:0000259" key="8">
    <source>
        <dbReference type="PROSITE" id="PS50850"/>
    </source>
</evidence>
<dbReference type="PANTHER" id="PTHR23513">
    <property type="entry name" value="INTEGRAL MEMBRANE EFFLUX PROTEIN-RELATED"/>
    <property type="match status" value="1"/>
</dbReference>
<protein>
    <submittedName>
        <fullName evidence="9">MFS family arabinose efflux permease</fullName>
    </submittedName>
</protein>
<organism evidence="9 10">
    <name type="scientific">Kribbella pratensis</name>
    <dbReference type="NCBI Taxonomy" id="2512112"/>
    <lineage>
        <taxon>Bacteria</taxon>
        <taxon>Bacillati</taxon>
        <taxon>Actinomycetota</taxon>
        <taxon>Actinomycetes</taxon>
        <taxon>Propionibacteriales</taxon>
        <taxon>Kribbellaceae</taxon>
        <taxon>Kribbella</taxon>
    </lineage>
</organism>
<comment type="caution">
    <text evidence="9">The sequence shown here is derived from an EMBL/GenBank/DDBJ whole genome shotgun (WGS) entry which is preliminary data.</text>
</comment>
<reference evidence="9 10" key="1">
    <citation type="submission" date="2019-03" db="EMBL/GenBank/DDBJ databases">
        <title>Genomic Encyclopedia of Type Strains, Phase III (KMG-III): the genomes of soil and plant-associated and newly described type strains.</title>
        <authorList>
            <person name="Whitman W."/>
        </authorList>
    </citation>
    <scope>NUCLEOTIDE SEQUENCE [LARGE SCALE GENOMIC DNA]</scope>
    <source>
        <strain evidence="9 10">VKM Ac-2573</strain>
    </source>
</reference>
<dbReference type="InterPro" id="IPR010290">
    <property type="entry name" value="TM_effector"/>
</dbReference>
<evidence type="ECO:0000256" key="5">
    <source>
        <dbReference type="ARBA" id="ARBA00022989"/>
    </source>
</evidence>
<dbReference type="GO" id="GO:0005886">
    <property type="term" value="C:plasma membrane"/>
    <property type="evidence" value="ECO:0007669"/>
    <property type="project" value="UniProtKB-SubCell"/>
</dbReference>
<dbReference type="RefSeq" id="WP_166679257.1">
    <property type="nucleotide sequence ID" value="NZ_SODP01000001.1"/>
</dbReference>
<evidence type="ECO:0000256" key="3">
    <source>
        <dbReference type="ARBA" id="ARBA00022475"/>
    </source>
</evidence>
<dbReference type="Pfam" id="PF05977">
    <property type="entry name" value="MFS_3"/>
    <property type="match status" value="1"/>
</dbReference>
<dbReference type="AlphaFoldDB" id="A0A4R8CFJ4"/>
<dbReference type="CDD" id="cd06173">
    <property type="entry name" value="MFS_MefA_like"/>
    <property type="match status" value="1"/>
</dbReference>
<feature type="transmembrane region" description="Helical" evidence="7">
    <location>
        <begin position="12"/>
        <end position="36"/>
    </location>
</feature>
<dbReference type="EMBL" id="SODP01000001">
    <property type="protein sequence ID" value="TDW75079.1"/>
    <property type="molecule type" value="Genomic_DNA"/>
</dbReference>
<dbReference type="SUPFAM" id="SSF103473">
    <property type="entry name" value="MFS general substrate transporter"/>
    <property type="match status" value="1"/>
</dbReference>
<evidence type="ECO:0000256" key="7">
    <source>
        <dbReference type="SAM" id="Phobius"/>
    </source>
</evidence>
<evidence type="ECO:0000256" key="4">
    <source>
        <dbReference type="ARBA" id="ARBA00022692"/>
    </source>
</evidence>
<keyword evidence="3" id="KW-1003">Cell membrane</keyword>
<keyword evidence="2" id="KW-0813">Transport</keyword>
<name>A0A4R8CFJ4_9ACTN</name>
<evidence type="ECO:0000256" key="2">
    <source>
        <dbReference type="ARBA" id="ARBA00022448"/>
    </source>
</evidence>
<dbReference type="Gene3D" id="1.20.1250.20">
    <property type="entry name" value="MFS general substrate transporter like domains"/>
    <property type="match status" value="1"/>
</dbReference>